<dbReference type="InterPro" id="IPR043460">
    <property type="entry name" value="MEDAG/TEX26"/>
</dbReference>
<dbReference type="AlphaFoldDB" id="A0A6P8HA22"/>
<reference evidence="3" key="1">
    <citation type="submission" date="2025-08" db="UniProtKB">
        <authorList>
            <consortium name="RefSeq"/>
        </authorList>
    </citation>
    <scope>IDENTIFICATION</scope>
    <source>
        <tissue evidence="3">Tentacle</tissue>
    </source>
</reference>
<dbReference type="GeneID" id="116289604"/>
<evidence type="ECO:0000313" key="3">
    <source>
        <dbReference type="RefSeq" id="XP_031552411.1"/>
    </source>
</evidence>
<dbReference type="PANTHER" id="PTHR33769">
    <property type="entry name" value="TESTIS-EXPRESSED PROTEIN 26 ISOFORM X3"/>
    <property type="match status" value="1"/>
</dbReference>
<evidence type="ECO:0000256" key="1">
    <source>
        <dbReference type="SAM" id="MobiDB-lite"/>
    </source>
</evidence>
<dbReference type="KEGG" id="aten:116289604"/>
<dbReference type="OrthoDB" id="5984625at2759"/>
<evidence type="ECO:0000313" key="2">
    <source>
        <dbReference type="Proteomes" id="UP000515163"/>
    </source>
</evidence>
<keyword evidence="2" id="KW-1185">Reference proteome</keyword>
<dbReference type="Proteomes" id="UP000515163">
    <property type="component" value="Unplaced"/>
</dbReference>
<protein>
    <submittedName>
        <fullName evidence="3">Uncharacterized protein LOC116289604</fullName>
    </submittedName>
</protein>
<dbReference type="RefSeq" id="XP_031552411.1">
    <property type="nucleotide sequence ID" value="XM_031696551.1"/>
</dbReference>
<gene>
    <name evidence="3" type="primary">LOC116289604</name>
</gene>
<sequence>MRDHSTPGSQQSGNRMIRGHSAYRSTYASNYLGTLSTPVPNGRVRTSQFYPSGRPPIASTYQADFMTFPVNKRVCIPYGSSSGYRKNNPHPHNMEAAFKHPNKDYFVWSQYRRLPPLGDNDGSVDSQTLLKKVCQDKIRSIYQQDFKDPPYATAPIAYSNYRRKMGKSLYKDSYEGTFGNAADSAKPDPYEYPSKDDIGTSTYRDNFKKTKTLQLPLLPTSPTRRNNPHPSTMNNTFHFPKRGYWVWPHYLLPVKYDNGDKLPVGPRIPEDLRINRIRGPFDTWEDQSSD</sequence>
<feature type="region of interest" description="Disordered" evidence="1">
    <location>
        <begin position="182"/>
        <end position="203"/>
    </location>
</feature>
<dbReference type="InParanoid" id="A0A6P8HA22"/>
<organism evidence="2 3">
    <name type="scientific">Actinia tenebrosa</name>
    <name type="common">Australian red waratah sea anemone</name>
    <dbReference type="NCBI Taxonomy" id="6105"/>
    <lineage>
        <taxon>Eukaryota</taxon>
        <taxon>Metazoa</taxon>
        <taxon>Cnidaria</taxon>
        <taxon>Anthozoa</taxon>
        <taxon>Hexacorallia</taxon>
        <taxon>Actiniaria</taxon>
        <taxon>Actiniidae</taxon>
        <taxon>Actinia</taxon>
    </lineage>
</organism>
<proteinExistence type="predicted"/>
<dbReference type="PANTHER" id="PTHR33769:SF2">
    <property type="entry name" value="TESTIS-EXPRESSED PROTEIN 26"/>
    <property type="match status" value="1"/>
</dbReference>
<name>A0A6P8HA22_ACTTE</name>
<dbReference type="GO" id="GO:0005737">
    <property type="term" value="C:cytoplasm"/>
    <property type="evidence" value="ECO:0007669"/>
    <property type="project" value="TreeGrafter"/>
</dbReference>
<feature type="compositionally biased region" description="Basic and acidic residues" evidence="1">
    <location>
        <begin position="185"/>
        <end position="198"/>
    </location>
</feature>
<accession>A0A6P8HA22</accession>